<dbReference type="AlphaFoldDB" id="A0A7J9FE62"/>
<sequence>MTSSLIRFDDKHISAAQAIMADDRVLDRFIHNLSKSLNTKICGYLQDAEFLHVSRMLKGCKLDPTLTSVQLGLPVDGPIVTGPTIVSDKEDICDAFLGRCRTNFKIRSQSVVPAPYAVMGVVATTIYTSPNERSLYVSIGEKKEPWAKLRGTARAARRYSAIFEWMPYTDPNIIECIPPEFLAILKYVGCESAIDSVCNDGDAQIRSSDVAVQLDLWGKIDENWQDYHNEFIDILDRRMKFLPICEPFFLSNRATYLEYMHWFKVVGKSGGGTATSLSPTLTQQAPPMSTPHPGQFILLIPIHFTNPMVHFSGHLRPQHSTPHVDIDVDVYTDNDVVIDASINVKKDRTHSSMEECDGDEVKANGGDEDEDDSEDKDEYEDQGEDEKDEDNDHDEKHEPTSPLVHKSYT</sequence>
<protein>
    <submittedName>
        <fullName evidence="2">Uncharacterized protein</fullName>
    </submittedName>
</protein>
<organism evidence="2 3">
    <name type="scientific">Gossypium trilobum</name>
    <dbReference type="NCBI Taxonomy" id="34281"/>
    <lineage>
        <taxon>Eukaryota</taxon>
        <taxon>Viridiplantae</taxon>
        <taxon>Streptophyta</taxon>
        <taxon>Embryophyta</taxon>
        <taxon>Tracheophyta</taxon>
        <taxon>Spermatophyta</taxon>
        <taxon>Magnoliopsida</taxon>
        <taxon>eudicotyledons</taxon>
        <taxon>Gunneridae</taxon>
        <taxon>Pentapetalae</taxon>
        <taxon>rosids</taxon>
        <taxon>malvids</taxon>
        <taxon>Malvales</taxon>
        <taxon>Malvaceae</taxon>
        <taxon>Malvoideae</taxon>
        <taxon>Gossypium</taxon>
    </lineage>
</organism>
<accession>A0A7J9FE62</accession>
<feature type="compositionally biased region" description="Acidic residues" evidence="1">
    <location>
        <begin position="366"/>
        <end position="392"/>
    </location>
</feature>
<evidence type="ECO:0000313" key="3">
    <source>
        <dbReference type="Proteomes" id="UP000593568"/>
    </source>
</evidence>
<feature type="region of interest" description="Disordered" evidence="1">
    <location>
        <begin position="346"/>
        <end position="409"/>
    </location>
</feature>
<name>A0A7J9FE62_9ROSI</name>
<evidence type="ECO:0000256" key="1">
    <source>
        <dbReference type="SAM" id="MobiDB-lite"/>
    </source>
</evidence>
<keyword evidence="3" id="KW-1185">Reference proteome</keyword>
<dbReference type="Proteomes" id="UP000593568">
    <property type="component" value="Unassembled WGS sequence"/>
</dbReference>
<reference evidence="2 3" key="1">
    <citation type="journal article" date="2019" name="Genome Biol. Evol.">
        <title>Insights into the evolution of the New World diploid cottons (Gossypium, subgenus Houzingenia) based on genome sequencing.</title>
        <authorList>
            <person name="Grover C.E."/>
            <person name="Arick M.A. 2nd"/>
            <person name="Thrash A."/>
            <person name="Conover J.L."/>
            <person name="Sanders W.S."/>
            <person name="Peterson D.G."/>
            <person name="Frelichowski J.E."/>
            <person name="Scheffler J.A."/>
            <person name="Scheffler B.E."/>
            <person name="Wendel J.F."/>
        </authorList>
    </citation>
    <scope>NUCLEOTIDE SEQUENCE [LARGE SCALE GENOMIC DNA]</scope>
    <source>
        <strain evidence="2">8</strain>
        <tissue evidence="2">Leaf</tissue>
    </source>
</reference>
<evidence type="ECO:0000313" key="2">
    <source>
        <dbReference type="EMBL" id="MBA0783593.1"/>
    </source>
</evidence>
<proteinExistence type="predicted"/>
<dbReference type="EMBL" id="JABEZW010000013">
    <property type="protein sequence ID" value="MBA0783593.1"/>
    <property type="molecule type" value="Genomic_DNA"/>
</dbReference>
<gene>
    <name evidence="2" type="ORF">Gotri_001287</name>
</gene>
<comment type="caution">
    <text evidence="2">The sequence shown here is derived from an EMBL/GenBank/DDBJ whole genome shotgun (WGS) entry which is preliminary data.</text>
</comment>